<feature type="compositionally biased region" description="Polar residues" evidence="1">
    <location>
        <begin position="382"/>
        <end position="392"/>
    </location>
</feature>
<feature type="region of interest" description="Disordered" evidence="1">
    <location>
        <begin position="767"/>
        <end position="802"/>
    </location>
</feature>
<feature type="region of interest" description="Disordered" evidence="1">
    <location>
        <begin position="694"/>
        <end position="730"/>
    </location>
</feature>
<feature type="compositionally biased region" description="Acidic residues" evidence="1">
    <location>
        <begin position="934"/>
        <end position="946"/>
    </location>
</feature>
<feature type="compositionally biased region" description="Acidic residues" evidence="1">
    <location>
        <begin position="907"/>
        <end position="920"/>
    </location>
</feature>
<reference evidence="2 3" key="1">
    <citation type="journal article" date="2018" name="Nat. Ecol. Evol.">
        <title>Pezizomycetes genomes reveal the molecular basis of ectomycorrhizal truffle lifestyle.</title>
        <authorList>
            <person name="Murat C."/>
            <person name="Payen T."/>
            <person name="Noel B."/>
            <person name="Kuo A."/>
            <person name="Morin E."/>
            <person name="Chen J."/>
            <person name="Kohler A."/>
            <person name="Krizsan K."/>
            <person name="Balestrini R."/>
            <person name="Da Silva C."/>
            <person name="Montanini B."/>
            <person name="Hainaut M."/>
            <person name="Levati E."/>
            <person name="Barry K.W."/>
            <person name="Belfiori B."/>
            <person name="Cichocki N."/>
            <person name="Clum A."/>
            <person name="Dockter R.B."/>
            <person name="Fauchery L."/>
            <person name="Guy J."/>
            <person name="Iotti M."/>
            <person name="Le Tacon F."/>
            <person name="Lindquist E.A."/>
            <person name="Lipzen A."/>
            <person name="Malagnac F."/>
            <person name="Mello A."/>
            <person name="Molinier V."/>
            <person name="Miyauchi S."/>
            <person name="Poulain J."/>
            <person name="Riccioni C."/>
            <person name="Rubini A."/>
            <person name="Sitrit Y."/>
            <person name="Splivallo R."/>
            <person name="Traeger S."/>
            <person name="Wang M."/>
            <person name="Zifcakova L."/>
            <person name="Wipf D."/>
            <person name="Zambonelli A."/>
            <person name="Paolocci F."/>
            <person name="Nowrousian M."/>
            <person name="Ottonello S."/>
            <person name="Baldrian P."/>
            <person name="Spatafora J.W."/>
            <person name="Henrissat B."/>
            <person name="Nagy L.G."/>
            <person name="Aury J.M."/>
            <person name="Wincker P."/>
            <person name="Grigoriev I.V."/>
            <person name="Bonfante P."/>
            <person name="Martin F.M."/>
        </authorList>
    </citation>
    <scope>NUCLEOTIDE SEQUENCE [LARGE SCALE GENOMIC DNA]</scope>
    <source>
        <strain evidence="2 3">CCBAS932</strain>
    </source>
</reference>
<dbReference type="EMBL" id="ML119161">
    <property type="protein sequence ID" value="RPB08621.1"/>
    <property type="molecule type" value="Genomic_DNA"/>
</dbReference>
<dbReference type="OrthoDB" id="2536795at2759"/>
<evidence type="ECO:0000256" key="1">
    <source>
        <dbReference type="SAM" id="MobiDB-lite"/>
    </source>
</evidence>
<feature type="compositionally biased region" description="Basic and acidic residues" evidence="1">
    <location>
        <begin position="120"/>
        <end position="131"/>
    </location>
</feature>
<dbReference type="GO" id="GO:0005737">
    <property type="term" value="C:cytoplasm"/>
    <property type="evidence" value="ECO:0007669"/>
    <property type="project" value="InterPro"/>
</dbReference>
<feature type="compositionally biased region" description="Low complexity" evidence="1">
    <location>
        <begin position="659"/>
        <end position="677"/>
    </location>
</feature>
<feature type="compositionally biased region" description="Low complexity" evidence="1">
    <location>
        <begin position="702"/>
        <end position="711"/>
    </location>
</feature>
<feature type="compositionally biased region" description="Low complexity" evidence="1">
    <location>
        <begin position="1"/>
        <end position="13"/>
    </location>
</feature>
<feature type="compositionally biased region" description="Polar residues" evidence="1">
    <location>
        <begin position="448"/>
        <end position="469"/>
    </location>
</feature>
<accession>A0A3N4KJY0</accession>
<feature type="region of interest" description="Disordered" evidence="1">
    <location>
        <begin position="897"/>
        <end position="964"/>
    </location>
</feature>
<dbReference type="AlphaFoldDB" id="A0A3N4KJY0"/>
<feature type="compositionally biased region" description="Basic and acidic residues" evidence="1">
    <location>
        <begin position="517"/>
        <end position="526"/>
    </location>
</feature>
<keyword evidence="3" id="KW-1185">Reference proteome</keyword>
<feature type="region of interest" description="Disordered" evidence="1">
    <location>
        <begin position="505"/>
        <end position="526"/>
    </location>
</feature>
<feature type="compositionally biased region" description="Low complexity" evidence="1">
    <location>
        <begin position="1063"/>
        <end position="1080"/>
    </location>
</feature>
<feature type="compositionally biased region" description="Polar residues" evidence="1">
    <location>
        <begin position="1112"/>
        <end position="1124"/>
    </location>
</feature>
<evidence type="ECO:0000313" key="2">
    <source>
        <dbReference type="EMBL" id="RPB08621.1"/>
    </source>
</evidence>
<dbReference type="Pfam" id="PF09421">
    <property type="entry name" value="FRQ"/>
    <property type="match status" value="2"/>
</dbReference>
<dbReference type="GO" id="GO:0005634">
    <property type="term" value="C:nucleus"/>
    <property type="evidence" value="ECO:0007669"/>
    <property type="project" value="InterPro"/>
</dbReference>
<feature type="region of interest" description="Disordered" evidence="1">
    <location>
        <begin position="986"/>
        <end position="1012"/>
    </location>
</feature>
<dbReference type="InterPro" id="IPR018554">
    <property type="entry name" value="FRQ"/>
</dbReference>
<organism evidence="2 3">
    <name type="scientific">Morchella conica CCBAS932</name>
    <dbReference type="NCBI Taxonomy" id="1392247"/>
    <lineage>
        <taxon>Eukaryota</taxon>
        <taxon>Fungi</taxon>
        <taxon>Dikarya</taxon>
        <taxon>Ascomycota</taxon>
        <taxon>Pezizomycotina</taxon>
        <taxon>Pezizomycetes</taxon>
        <taxon>Pezizales</taxon>
        <taxon>Morchellaceae</taxon>
        <taxon>Morchella</taxon>
    </lineage>
</organism>
<dbReference type="GO" id="GO:0006355">
    <property type="term" value="P:regulation of DNA-templated transcription"/>
    <property type="evidence" value="ECO:0007669"/>
    <property type="project" value="InterPro"/>
</dbReference>
<feature type="compositionally biased region" description="Low complexity" evidence="1">
    <location>
        <begin position="405"/>
        <end position="416"/>
    </location>
</feature>
<protein>
    <recommendedName>
        <fullName evidence="4">Frequency clock protein</fullName>
    </recommendedName>
</protein>
<proteinExistence type="predicted"/>
<feature type="region of interest" description="Disordered" evidence="1">
    <location>
        <begin position="609"/>
        <end position="682"/>
    </location>
</feature>
<dbReference type="STRING" id="1392247.A0A3N4KJY0"/>
<sequence length="1175" mass="126526">MSTQQQQPSQPDPGRTHLRHDLDSSSHQQLPVRPSSNSALASPPSSMQDNHHRHQRRTALEDSNSLRHQHQGPMEYTTTTTHIPPHLPGIESIPSRKRERGNNNMAGMFDQEQQQQQFTRDGRPQPTHHGDSGFTSGDASMFPSPPPEDPRDEAMLGWKFGSSGGSAASGAGDGAESASGEIDLESIADSGAHNSGSEDWFNTFNRDVGGNNYAQLDDDPPYYLPNNAYKKSAVGSISRYSRLNRMYPNRSSRAGMKRLHPAGSIGLIDSTEESNSDSFRSVIDDLTIKNQKLKKRLKKLEGLHGGGLAEEKLFEVRMHGLPLHKKQELERLLQGFASTLDSDQSPVSSSKKSPETSLSPSLPSINPSTSSLNIADSAYASNSRSGTTSVAPSSHVKTKSHVARSSSASDKMSGGSVMSSSPLAPPTSERAKMKEVVRKLEQLFTGYKSKNSGSTPESTNSDRSGSNVGNVIPEEGARTASMMNPLQDRQAAEFVEPIVVSQSEPHAIGSDAVTDQRPTRPKDLDPKRLTKAEDNIEYLSNLTHSAVVGTRAEGLGDGWFYLNLIINMAQLHTISVTVPFVKKAIMATSDKLELSMDGKMVRWRGGLEGTRLSSESSSGSGVDSASITSDGSPEDWDGMRKRSPNDSDGNPMSIDPKSKSGSRGRASSSSRRLPALSPQSMSDKFHYKPMFAQSQSFDDDTSSTLSTSMGSYPRGSSDEGGMTSVTKKTTPLDGPIIYYEGGKFCTDLTTQVVRDGKYLTGFPYERFTNNPIGERPTHVPSSPNTKRESPLFSKDTPPSMPSDNDSMNIDSDIDVGLQFSPQFSSCITHTPPPPIELEVSGIGGVLPDDNFAINVQKRHFLLPQNANGALPCSRKKLSKSRILRKISHSIPKSSIDVFQQNENLTESGEESSDEGSEDESNLIVDSGDERSAESDADDSADSDSESSEPAVTKNTRRKLHRHKLMNPELVSAHILRLEPSQLPPASYGCWAPSDETSSVDTDSGADPLSSSSEGSYLRAMLGRASNTNCYSNSGDDEDDLSHDILAANGMKIYRPAVPRTESGEAGSSAATAGDASGYSSPAVVPVNEANMIQPPTMGIMDLGGDDWADSPDSGTSGDQFSSSAGDDEEDGFGMLDDRPTLKRGRCSGTSSSESATGLVRKARKSEKGITLDDDY</sequence>
<feature type="region of interest" description="Disordered" evidence="1">
    <location>
        <begin position="1094"/>
        <end position="1175"/>
    </location>
</feature>
<feature type="region of interest" description="Disordered" evidence="1">
    <location>
        <begin position="1056"/>
        <end position="1081"/>
    </location>
</feature>
<evidence type="ECO:0008006" key="4">
    <source>
        <dbReference type="Google" id="ProtNLM"/>
    </source>
</evidence>
<dbReference type="Proteomes" id="UP000277580">
    <property type="component" value="Unassembled WGS sequence"/>
</dbReference>
<feature type="region of interest" description="Disordered" evidence="1">
    <location>
        <begin position="382"/>
        <end position="472"/>
    </location>
</feature>
<feature type="compositionally biased region" description="Low complexity" evidence="1">
    <location>
        <begin position="165"/>
        <end position="179"/>
    </location>
</feature>
<feature type="compositionally biased region" description="Low complexity" evidence="1">
    <location>
        <begin position="34"/>
        <end position="46"/>
    </location>
</feature>
<feature type="region of interest" description="Disordered" evidence="1">
    <location>
        <begin position="1"/>
        <end position="179"/>
    </location>
</feature>
<feature type="region of interest" description="Disordered" evidence="1">
    <location>
        <begin position="340"/>
        <end position="370"/>
    </location>
</feature>
<feature type="compositionally biased region" description="Basic and acidic residues" evidence="1">
    <location>
        <begin position="1165"/>
        <end position="1175"/>
    </location>
</feature>
<name>A0A3N4KJY0_9PEZI</name>
<feature type="compositionally biased region" description="Basic residues" evidence="1">
    <location>
        <begin position="954"/>
        <end position="964"/>
    </location>
</feature>
<gene>
    <name evidence="2" type="ORF">P167DRAFT_578165</name>
</gene>
<dbReference type="GO" id="GO:0007623">
    <property type="term" value="P:circadian rhythm"/>
    <property type="evidence" value="ECO:0007669"/>
    <property type="project" value="InterPro"/>
</dbReference>
<feature type="compositionally biased region" description="Low complexity" evidence="1">
    <location>
        <begin position="609"/>
        <end position="629"/>
    </location>
</feature>
<dbReference type="InParanoid" id="A0A3N4KJY0"/>
<feature type="compositionally biased region" description="Basic and acidic residues" evidence="1">
    <location>
        <begin position="429"/>
        <end position="441"/>
    </location>
</feature>
<evidence type="ECO:0000313" key="3">
    <source>
        <dbReference type="Proteomes" id="UP000277580"/>
    </source>
</evidence>